<dbReference type="Proteomes" id="UP001178507">
    <property type="component" value="Unassembled WGS sequence"/>
</dbReference>
<keyword evidence="3" id="KW-1185">Reference proteome</keyword>
<comment type="caution">
    <text evidence="2">The sequence shown here is derived from an EMBL/GenBank/DDBJ whole genome shotgun (WGS) entry which is preliminary data.</text>
</comment>
<feature type="non-terminal residue" evidence="2">
    <location>
        <position position="110"/>
    </location>
</feature>
<protein>
    <submittedName>
        <fullName evidence="2">Uncharacterized protein</fullName>
    </submittedName>
</protein>
<proteinExistence type="predicted"/>
<name>A0AA36N5K6_9DINO</name>
<feature type="region of interest" description="Disordered" evidence="1">
    <location>
        <begin position="73"/>
        <end position="110"/>
    </location>
</feature>
<gene>
    <name evidence="2" type="ORF">EVOR1521_LOCUS18204</name>
</gene>
<evidence type="ECO:0000256" key="1">
    <source>
        <dbReference type="SAM" id="MobiDB-lite"/>
    </source>
</evidence>
<dbReference type="EMBL" id="CAUJNA010002533">
    <property type="protein sequence ID" value="CAJ1393304.1"/>
    <property type="molecule type" value="Genomic_DNA"/>
</dbReference>
<evidence type="ECO:0000313" key="3">
    <source>
        <dbReference type="Proteomes" id="UP001178507"/>
    </source>
</evidence>
<accession>A0AA36N5K6</accession>
<reference evidence="2" key="1">
    <citation type="submission" date="2023-08" db="EMBL/GenBank/DDBJ databases">
        <authorList>
            <person name="Chen Y."/>
            <person name="Shah S."/>
            <person name="Dougan E. K."/>
            <person name="Thang M."/>
            <person name="Chan C."/>
        </authorList>
    </citation>
    <scope>NUCLEOTIDE SEQUENCE</scope>
</reference>
<sequence length="110" mass="11449">IQCALCTDALMSSIIIDFEVLPEDGPSDRTASQVCGELQRQLQDPTSDLRCGEFGRFAANASLSVDGKLVARASSGDAVPPPPATLPETTHFGSGCGAADPTPFSSQGWH</sequence>
<organism evidence="2 3">
    <name type="scientific">Effrenium voratum</name>
    <dbReference type="NCBI Taxonomy" id="2562239"/>
    <lineage>
        <taxon>Eukaryota</taxon>
        <taxon>Sar</taxon>
        <taxon>Alveolata</taxon>
        <taxon>Dinophyceae</taxon>
        <taxon>Suessiales</taxon>
        <taxon>Symbiodiniaceae</taxon>
        <taxon>Effrenium</taxon>
    </lineage>
</organism>
<evidence type="ECO:0000313" key="2">
    <source>
        <dbReference type="EMBL" id="CAJ1393304.1"/>
    </source>
</evidence>
<dbReference type="AlphaFoldDB" id="A0AA36N5K6"/>